<evidence type="ECO:0000256" key="6">
    <source>
        <dbReference type="ARBA" id="ARBA00022691"/>
    </source>
</evidence>
<proteinExistence type="inferred from homology"/>
<feature type="binding site" evidence="13 14">
    <location>
        <position position="57"/>
    </location>
    <ligand>
        <name>[4Fe-4S] cluster</name>
        <dbReference type="ChEBI" id="CHEBI:49883"/>
        <note>4Fe-4S-S-AdoMet</note>
    </ligand>
</feature>
<dbReference type="SUPFAM" id="SSF102114">
    <property type="entry name" value="Radical SAM enzymes"/>
    <property type="match status" value="1"/>
</dbReference>
<dbReference type="Pfam" id="PF04055">
    <property type="entry name" value="Radical_SAM"/>
    <property type="match status" value="1"/>
</dbReference>
<dbReference type="PIRSF" id="PIRSF001619">
    <property type="entry name" value="Biotin_synth"/>
    <property type="match status" value="1"/>
</dbReference>
<keyword evidence="10 13" id="KW-0408">Iron</keyword>
<dbReference type="GO" id="GO:0004076">
    <property type="term" value="F:biotin synthase activity"/>
    <property type="evidence" value="ECO:0007669"/>
    <property type="project" value="UniProtKB-UniRule"/>
</dbReference>
<dbReference type="CDD" id="cd01335">
    <property type="entry name" value="Radical_SAM"/>
    <property type="match status" value="1"/>
</dbReference>
<dbReference type="InterPro" id="IPR002684">
    <property type="entry name" value="Biotin_synth/BioAB"/>
</dbReference>
<dbReference type="GO" id="GO:0051539">
    <property type="term" value="F:4 iron, 4 sulfur cluster binding"/>
    <property type="evidence" value="ECO:0007669"/>
    <property type="project" value="UniProtKB-KW"/>
</dbReference>
<feature type="binding site" evidence="13 14">
    <location>
        <position position="101"/>
    </location>
    <ligand>
        <name>[2Fe-2S] cluster</name>
        <dbReference type="ChEBI" id="CHEBI:190135"/>
    </ligand>
</feature>
<dbReference type="SMART" id="SM00729">
    <property type="entry name" value="Elp3"/>
    <property type="match status" value="1"/>
</dbReference>
<evidence type="ECO:0000259" key="15">
    <source>
        <dbReference type="PROSITE" id="PS51918"/>
    </source>
</evidence>
<dbReference type="InterPro" id="IPR024177">
    <property type="entry name" value="Biotin_synthase"/>
</dbReference>
<evidence type="ECO:0000256" key="3">
    <source>
        <dbReference type="ARBA" id="ARBA00012236"/>
    </source>
</evidence>
<comment type="similarity">
    <text evidence="2 13">Belongs to the radical SAM superfamily. Biotin synthase family.</text>
</comment>
<dbReference type="FunFam" id="3.20.20.70:FF:000011">
    <property type="entry name" value="Biotin synthase"/>
    <property type="match status" value="1"/>
</dbReference>
<keyword evidence="9 13" id="KW-0093">Biotin biosynthesis</keyword>
<dbReference type="PANTHER" id="PTHR22976:SF2">
    <property type="entry name" value="BIOTIN SYNTHASE, MITOCHONDRIAL"/>
    <property type="match status" value="1"/>
</dbReference>
<dbReference type="SFLD" id="SFLDG01060">
    <property type="entry name" value="BATS_domain_containing"/>
    <property type="match status" value="1"/>
</dbReference>
<keyword evidence="5 13" id="KW-0808">Transferase</keyword>
<dbReference type="RefSeq" id="WP_099017544.1">
    <property type="nucleotide sequence ID" value="NZ_NIHB01000001.1"/>
</dbReference>
<evidence type="ECO:0000256" key="10">
    <source>
        <dbReference type="ARBA" id="ARBA00023004"/>
    </source>
</evidence>
<comment type="subunit">
    <text evidence="13">Homodimer.</text>
</comment>
<evidence type="ECO:0000313" key="16">
    <source>
        <dbReference type="EMBL" id="TDR23845.1"/>
    </source>
</evidence>
<comment type="cofactor">
    <cofactor evidence="13 14">
        <name>[4Fe-4S] cluster</name>
        <dbReference type="ChEBI" id="CHEBI:49883"/>
    </cofactor>
    <text evidence="13 14">Binds 1 [4Fe-4S] cluster. The cluster is coordinated with 3 cysteines and an exchangeable S-adenosyl-L-methionine.</text>
</comment>
<dbReference type="InterPro" id="IPR007197">
    <property type="entry name" value="rSAM"/>
</dbReference>
<evidence type="ECO:0000256" key="14">
    <source>
        <dbReference type="PIRSR" id="PIRSR001619-1"/>
    </source>
</evidence>
<feature type="domain" description="Radical SAM core" evidence="15">
    <location>
        <begin position="42"/>
        <end position="266"/>
    </location>
</feature>
<dbReference type="GO" id="GO:0051537">
    <property type="term" value="F:2 iron, 2 sulfur cluster binding"/>
    <property type="evidence" value="ECO:0007669"/>
    <property type="project" value="UniProtKB-KW"/>
</dbReference>
<dbReference type="NCBIfam" id="TIGR00433">
    <property type="entry name" value="bioB"/>
    <property type="match status" value="1"/>
</dbReference>
<evidence type="ECO:0000256" key="13">
    <source>
        <dbReference type="HAMAP-Rule" id="MF_01694"/>
    </source>
</evidence>
<evidence type="ECO:0000256" key="4">
    <source>
        <dbReference type="ARBA" id="ARBA00022485"/>
    </source>
</evidence>
<dbReference type="Proteomes" id="UP000295724">
    <property type="component" value="Unassembled WGS sequence"/>
</dbReference>
<name>A0A4R6XV09_9GAMM</name>
<evidence type="ECO:0000256" key="7">
    <source>
        <dbReference type="ARBA" id="ARBA00022714"/>
    </source>
</evidence>
<dbReference type="InterPro" id="IPR010722">
    <property type="entry name" value="BATS_dom"/>
</dbReference>
<comment type="catalytic activity">
    <reaction evidence="12 13">
        <text>(4R,5S)-dethiobiotin + (sulfur carrier)-SH + 2 reduced [2Fe-2S]-[ferredoxin] + 2 S-adenosyl-L-methionine = (sulfur carrier)-H + biotin + 2 5'-deoxyadenosine + 2 L-methionine + 2 oxidized [2Fe-2S]-[ferredoxin]</text>
        <dbReference type="Rhea" id="RHEA:22060"/>
        <dbReference type="Rhea" id="RHEA-COMP:10000"/>
        <dbReference type="Rhea" id="RHEA-COMP:10001"/>
        <dbReference type="Rhea" id="RHEA-COMP:14737"/>
        <dbReference type="Rhea" id="RHEA-COMP:14739"/>
        <dbReference type="ChEBI" id="CHEBI:17319"/>
        <dbReference type="ChEBI" id="CHEBI:29917"/>
        <dbReference type="ChEBI" id="CHEBI:33737"/>
        <dbReference type="ChEBI" id="CHEBI:33738"/>
        <dbReference type="ChEBI" id="CHEBI:57586"/>
        <dbReference type="ChEBI" id="CHEBI:57844"/>
        <dbReference type="ChEBI" id="CHEBI:59789"/>
        <dbReference type="ChEBI" id="CHEBI:64428"/>
        <dbReference type="ChEBI" id="CHEBI:149473"/>
        <dbReference type="EC" id="2.8.1.6"/>
    </reaction>
</comment>
<dbReference type="EC" id="2.8.1.6" evidence="3 13"/>
<feature type="binding site" evidence="13 14">
    <location>
        <position position="192"/>
    </location>
    <ligand>
        <name>[2Fe-2S] cluster</name>
        <dbReference type="ChEBI" id="CHEBI:190135"/>
    </ligand>
</feature>
<dbReference type="AlphaFoldDB" id="A0A4R6XV09"/>
<dbReference type="GO" id="GO:0005506">
    <property type="term" value="F:iron ion binding"/>
    <property type="evidence" value="ECO:0007669"/>
    <property type="project" value="UniProtKB-UniRule"/>
</dbReference>
<keyword evidence="17" id="KW-1185">Reference proteome</keyword>
<dbReference type="SFLD" id="SFLDG01278">
    <property type="entry name" value="biotin_synthase_like"/>
    <property type="match status" value="1"/>
</dbReference>
<keyword evidence="11 13" id="KW-0411">Iron-sulfur</keyword>
<feature type="binding site" evidence="13 14">
    <location>
        <position position="132"/>
    </location>
    <ligand>
        <name>[2Fe-2S] cluster</name>
        <dbReference type="ChEBI" id="CHEBI:190135"/>
    </ligand>
</feature>
<organism evidence="16 17">
    <name type="scientific">Marinicella litoralis</name>
    <dbReference type="NCBI Taxonomy" id="644220"/>
    <lineage>
        <taxon>Bacteria</taxon>
        <taxon>Pseudomonadati</taxon>
        <taxon>Pseudomonadota</taxon>
        <taxon>Gammaproteobacteria</taxon>
        <taxon>Lysobacterales</taxon>
        <taxon>Marinicellaceae</taxon>
        <taxon>Marinicella</taxon>
    </lineage>
</organism>
<comment type="pathway">
    <text evidence="1 13">Cofactor biosynthesis; biotin biosynthesis; biotin from 7,8-diaminononanoate: step 2/2.</text>
</comment>
<dbReference type="GO" id="GO:0009102">
    <property type="term" value="P:biotin biosynthetic process"/>
    <property type="evidence" value="ECO:0007669"/>
    <property type="project" value="UniProtKB-UniRule"/>
</dbReference>
<evidence type="ECO:0000256" key="5">
    <source>
        <dbReference type="ARBA" id="ARBA00022679"/>
    </source>
</evidence>
<dbReference type="PANTHER" id="PTHR22976">
    <property type="entry name" value="BIOTIN SYNTHASE"/>
    <property type="match status" value="1"/>
</dbReference>
<dbReference type="InterPro" id="IPR013785">
    <property type="entry name" value="Aldolase_TIM"/>
</dbReference>
<dbReference type="EMBL" id="SNZB01000001">
    <property type="protein sequence ID" value="TDR23845.1"/>
    <property type="molecule type" value="Genomic_DNA"/>
</dbReference>
<evidence type="ECO:0000256" key="9">
    <source>
        <dbReference type="ARBA" id="ARBA00022756"/>
    </source>
</evidence>
<dbReference type="HAMAP" id="MF_01694">
    <property type="entry name" value="BioB"/>
    <property type="match status" value="1"/>
</dbReference>
<sequence>MTVKSIIRHDWTIEEVEHLFAMPFNDLLFEAQQIHRENFNPNHVQISTLLSIKTGACPEDCNYCPQSIRYETEVKAEPLMAVDTVVEQASLAKEQGATRFCMGAAWRSPKDRDLDQVIKMVQGVKALGMETCLTLGMLSPDQSKKLSDAGLDYYNHNLDTSEEYYKKIITTRKFEMRMDTLKNVQDSGINVCSGGIVGMGESQRDRGGMLMALANLEKHPGSVPINALVQVEGTPLHGIDKLDELDFVRTIAVARIMMPQSMVRLSAGRNDMSEPVQAMCFLAGANSIFYGEKLLTTSNPEENKDMALFRKLGIEPMPKRH</sequence>
<keyword evidence="6 13" id="KW-0949">S-adenosyl-L-methionine</keyword>
<evidence type="ECO:0000256" key="8">
    <source>
        <dbReference type="ARBA" id="ARBA00022723"/>
    </source>
</evidence>
<dbReference type="PROSITE" id="PS51918">
    <property type="entry name" value="RADICAL_SAM"/>
    <property type="match status" value="1"/>
</dbReference>
<comment type="cofactor">
    <cofactor evidence="13">
        <name>[2Fe-2S] cluster</name>
        <dbReference type="ChEBI" id="CHEBI:190135"/>
    </cofactor>
    <text evidence="13">Binds 1 [2Fe-2S] cluster. The cluster is coordinated with 3 cysteines and 1 arginine.</text>
</comment>
<keyword evidence="4 13" id="KW-0004">4Fe-4S</keyword>
<evidence type="ECO:0000256" key="2">
    <source>
        <dbReference type="ARBA" id="ARBA00010765"/>
    </source>
</evidence>
<accession>A0A4R6XV09</accession>
<keyword evidence="7 13" id="KW-0001">2Fe-2S</keyword>
<comment type="caution">
    <text evidence="16">The sequence shown here is derived from an EMBL/GenBank/DDBJ whole genome shotgun (WGS) entry which is preliminary data.</text>
</comment>
<evidence type="ECO:0000256" key="11">
    <source>
        <dbReference type="ARBA" id="ARBA00023014"/>
    </source>
</evidence>
<dbReference type="InterPro" id="IPR006638">
    <property type="entry name" value="Elp3/MiaA/NifB-like_rSAM"/>
</dbReference>
<dbReference type="UniPathway" id="UPA00078">
    <property type="reaction ID" value="UER00162"/>
</dbReference>
<gene>
    <name evidence="13" type="primary">bioB</name>
    <name evidence="16" type="ORF">C8D91_0712</name>
</gene>
<evidence type="ECO:0000256" key="12">
    <source>
        <dbReference type="ARBA" id="ARBA00051157"/>
    </source>
</evidence>
<comment type="function">
    <text evidence="13">Catalyzes the conversion of dethiobiotin (DTB) to biotin by the insertion of a sulfur atom into dethiobiotin via a radical-based mechanism.</text>
</comment>
<protein>
    <recommendedName>
        <fullName evidence="3 13">Biotin synthase</fullName>
        <ecNumber evidence="3 13">2.8.1.6</ecNumber>
    </recommendedName>
</protein>
<dbReference type="SMART" id="SM00876">
    <property type="entry name" value="BATS"/>
    <property type="match status" value="1"/>
</dbReference>
<dbReference type="Pfam" id="PF06968">
    <property type="entry name" value="BATS"/>
    <property type="match status" value="1"/>
</dbReference>
<comment type="cofactor">
    <cofactor evidence="14">
        <name>[2Fe-2S] cluster</name>
        <dbReference type="ChEBI" id="CHEBI:190135"/>
    </cofactor>
    <text evidence="14">Binds 1 [2Fe-2S] cluster. The cluster is coordinated with 3 cysteines and 1 arginine.</text>
</comment>
<dbReference type="Gene3D" id="3.20.20.70">
    <property type="entry name" value="Aldolase class I"/>
    <property type="match status" value="1"/>
</dbReference>
<feature type="binding site" evidence="13 14">
    <location>
        <position position="61"/>
    </location>
    <ligand>
        <name>[4Fe-4S] cluster</name>
        <dbReference type="ChEBI" id="CHEBI:49883"/>
        <note>4Fe-4S-S-AdoMet</note>
    </ligand>
</feature>
<evidence type="ECO:0000256" key="1">
    <source>
        <dbReference type="ARBA" id="ARBA00004942"/>
    </source>
</evidence>
<keyword evidence="8 13" id="KW-0479">Metal-binding</keyword>
<reference evidence="16 17" key="1">
    <citation type="submission" date="2019-03" db="EMBL/GenBank/DDBJ databases">
        <title>Genomic Encyclopedia of Type Strains, Phase IV (KMG-IV): sequencing the most valuable type-strain genomes for metagenomic binning, comparative biology and taxonomic classification.</title>
        <authorList>
            <person name="Goeker M."/>
        </authorList>
    </citation>
    <scope>NUCLEOTIDE SEQUENCE [LARGE SCALE GENOMIC DNA]</scope>
    <source>
        <strain evidence="16 17">DSM 25488</strain>
    </source>
</reference>
<dbReference type="InterPro" id="IPR058240">
    <property type="entry name" value="rSAM_sf"/>
</dbReference>
<dbReference type="SFLD" id="SFLDS00029">
    <property type="entry name" value="Radical_SAM"/>
    <property type="match status" value="1"/>
</dbReference>
<evidence type="ECO:0000313" key="17">
    <source>
        <dbReference type="Proteomes" id="UP000295724"/>
    </source>
</evidence>
<feature type="binding site" evidence="13 14">
    <location>
        <position position="264"/>
    </location>
    <ligand>
        <name>[2Fe-2S] cluster</name>
        <dbReference type="ChEBI" id="CHEBI:190135"/>
    </ligand>
</feature>
<dbReference type="SFLD" id="SFLDF00272">
    <property type="entry name" value="biotin_synthase"/>
    <property type="match status" value="1"/>
</dbReference>
<feature type="binding site" evidence="13 14">
    <location>
        <position position="64"/>
    </location>
    <ligand>
        <name>[4Fe-4S] cluster</name>
        <dbReference type="ChEBI" id="CHEBI:49883"/>
        <note>4Fe-4S-S-AdoMet</note>
    </ligand>
</feature>
<dbReference type="OrthoDB" id="9786826at2"/>